<evidence type="ECO:0000259" key="14">
    <source>
        <dbReference type="Pfam" id="PF00593"/>
    </source>
</evidence>
<dbReference type="Gene3D" id="2.40.170.20">
    <property type="entry name" value="TonB-dependent receptor, beta-barrel domain"/>
    <property type="match status" value="1"/>
</dbReference>
<organism evidence="16 17">
    <name type="scientific">Geovibrio thiophilus</name>
    <dbReference type="NCBI Taxonomy" id="139438"/>
    <lineage>
        <taxon>Bacteria</taxon>
        <taxon>Pseudomonadati</taxon>
        <taxon>Deferribacterota</taxon>
        <taxon>Deferribacteres</taxon>
        <taxon>Deferribacterales</taxon>
        <taxon>Geovibrionaceae</taxon>
        <taxon>Geovibrio</taxon>
    </lineage>
</organism>
<evidence type="ECO:0000256" key="3">
    <source>
        <dbReference type="ARBA" id="ARBA00022452"/>
    </source>
</evidence>
<keyword evidence="9 10" id="KW-0998">Cell outer membrane</keyword>
<dbReference type="Pfam" id="PF00593">
    <property type="entry name" value="TonB_dep_Rec_b-barrel"/>
    <property type="match status" value="1"/>
</dbReference>
<evidence type="ECO:0000256" key="7">
    <source>
        <dbReference type="ARBA" id="ARBA00023136"/>
    </source>
</evidence>
<evidence type="ECO:0000256" key="5">
    <source>
        <dbReference type="ARBA" id="ARBA00022729"/>
    </source>
</evidence>
<keyword evidence="2 10" id="KW-0813">Transport</keyword>
<keyword evidence="3 10" id="KW-1134">Transmembrane beta strand</keyword>
<keyword evidence="8 16" id="KW-0675">Receptor</keyword>
<evidence type="ECO:0000256" key="11">
    <source>
        <dbReference type="RuleBase" id="RU003357"/>
    </source>
</evidence>
<protein>
    <submittedName>
        <fullName evidence="16">TonB-dependent receptor</fullName>
    </submittedName>
</protein>
<evidence type="ECO:0000256" key="2">
    <source>
        <dbReference type="ARBA" id="ARBA00022448"/>
    </source>
</evidence>
<dbReference type="InterPro" id="IPR000531">
    <property type="entry name" value="Beta-barrel_TonB"/>
</dbReference>
<feature type="domain" description="TonB-dependent receptor-like beta-barrel" evidence="14">
    <location>
        <begin position="251"/>
        <end position="666"/>
    </location>
</feature>
<feature type="domain" description="TonB-dependent receptor plug" evidence="15">
    <location>
        <begin position="48"/>
        <end position="146"/>
    </location>
</feature>
<feature type="chain" id="PRO_5019369103" evidence="13">
    <location>
        <begin position="22"/>
        <end position="692"/>
    </location>
</feature>
<dbReference type="InterPro" id="IPR036942">
    <property type="entry name" value="Beta-barrel_TonB_sf"/>
</dbReference>
<dbReference type="GO" id="GO:0015344">
    <property type="term" value="F:siderophore uptake transmembrane transporter activity"/>
    <property type="evidence" value="ECO:0007669"/>
    <property type="project" value="TreeGrafter"/>
</dbReference>
<dbReference type="Pfam" id="PF07715">
    <property type="entry name" value="Plug"/>
    <property type="match status" value="1"/>
</dbReference>
<proteinExistence type="inferred from homology"/>
<keyword evidence="5 13" id="KW-0732">Signal</keyword>
<reference evidence="16 17" key="1">
    <citation type="submission" date="2019-01" db="EMBL/GenBank/DDBJ databases">
        <title>Geovibrio thiophilus DSM 11263, complete genome.</title>
        <authorList>
            <person name="Spring S."/>
            <person name="Bunk B."/>
            <person name="Sproer C."/>
        </authorList>
    </citation>
    <scope>NUCLEOTIDE SEQUENCE [LARGE SCALE GENOMIC DNA]</scope>
    <source>
        <strain evidence="16 17">DSM 11263</strain>
    </source>
</reference>
<accession>A0A410JY74</accession>
<dbReference type="GO" id="GO:0044718">
    <property type="term" value="P:siderophore transmembrane transport"/>
    <property type="evidence" value="ECO:0007669"/>
    <property type="project" value="TreeGrafter"/>
</dbReference>
<dbReference type="InterPro" id="IPR039426">
    <property type="entry name" value="TonB-dep_rcpt-like"/>
</dbReference>
<dbReference type="SUPFAM" id="SSF56935">
    <property type="entry name" value="Porins"/>
    <property type="match status" value="1"/>
</dbReference>
<evidence type="ECO:0000256" key="4">
    <source>
        <dbReference type="ARBA" id="ARBA00022692"/>
    </source>
</evidence>
<evidence type="ECO:0000313" key="16">
    <source>
        <dbReference type="EMBL" id="QAR33117.1"/>
    </source>
</evidence>
<evidence type="ECO:0000256" key="1">
    <source>
        <dbReference type="ARBA" id="ARBA00004571"/>
    </source>
</evidence>
<dbReference type="CDD" id="cd01347">
    <property type="entry name" value="ligand_gated_channel"/>
    <property type="match status" value="1"/>
</dbReference>
<name>A0A410JY74_9BACT</name>
<evidence type="ECO:0000256" key="12">
    <source>
        <dbReference type="SAM" id="MobiDB-lite"/>
    </source>
</evidence>
<dbReference type="AlphaFoldDB" id="A0A410JY74"/>
<evidence type="ECO:0000256" key="8">
    <source>
        <dbReference type="ARBA" id="ARBA00023170"/>
    </source>
</evidence>
<feature type="region of interest" description="Disordered" evidence="12">
    <location>
        <begin position="575"/>
        <end position="596"/>
    </location>
</feature>
<dbReference type="PANTHER" id="PTHR30069:SF29">
    <property type="entry name" value="HEMOGLOBIN AND HEMOGLOBIN-HAPTOGLOBIN-BINDING PROTEIN 1-RELATED"/>
    <property type="match status" value="1"/>
</dbReference>
<evidence type="ECO:0000313" key="17">
    <source>
        <dbReference type="Proteomes" id="UP000287502"/>
    </source>
</evidence>
<comment type="similarity">
    <text evidence="10 11">Belongs to the TonB-dependent receptor family.</text>
</comment>
<sequence length="692" mass="77062">MRRIPFAAAICLFFINTTAMSETLMQDTIYLEEVTVSGAVEDDLKSSEAKVVEKKRSNNIADFLAKDPEINLTRKSSVGDGTNTLTIRGQSSERIQVNIDGVNMNSTGNIGAGYIDFNMLPLDNIERIEVIKGGSSAEYGNVIGGVINAYTAHPTSKPKASIYATMGGWDEADDFYNIRGSYSQMFGNFGVSLGMSRQEADEYFKNSDYKVTHIAPKFFLRLPWKAELTAGVDYTKSRRGMIIANVPGTADYDSDFPTIETSDGFAGGGGPDMTPNEGAYQEKERFIYNAAYTQDITDNAFFELSAYKVYEDRTDKNFAAKDSNNGLVQDGDVIYERELEMDRSYGFKAKTEVKISDHTVLFGAERKNLHGGETDIKVSINPNNGNQQRALGKTDSKQEIITDGVFLADSWDINSMFTLDLGVRYDTYETENFTHNFDDSKLSPKAGLTYTITPQDKAAVYMYQSYRIPTMPDTVHYANGDAVDELRDRGIKPEEVNALDFVYRHDFSGKGFVKFSAWYYDIDNYSIRRTIPTTADPATTVNAQYNVDNAEFIGTSLGGEYKVLSSLTLNAGVSYQKSEKSGDPTDKDFSSSSDEVDNIPEYKGNAGFVWKITDKLTFDMGLNYIGERPKYEDGKKKTLSSYTLADASIAYEVVKNTVLEVYADNIFDKKYEEASGYESMGFNAGASVRWTY</sequence>
<evidence type="ECO:0000256" key="9">
    <source>
        <dbReference type="ARBA" id="ARBA00023237"/>
    </source>
</evidence>
<dbReference type="PROSITE" id="PS52016">
    <property type="entry name" value="TONB_DEPENDENT_REC_3"/>
    <property type="match status" value="1"/>
</dbReference>
<dbReference type="KEGG" id="gtl:EP073_06795"/>
<gene>
    <name evidence="16" type="ORF">EP073_06795</name>
</gene>
<dbReference type="Proteomes" id="UP000287502">
    <property type="component" value="Chromosome"/>
</dbReference>
<dbReference type="GO" id="GO:0009279">
    <property type="term" value="C:cell outer membrane"/>
    <property type="evidence" value="ECO:0007669"/>
    <property type="project" value="UniProtKB-SubCell"/>
</dbReference>
<evidence type="ECO:0000256" key="6">
    <source>
        <dbReference type="ARBA" id="ARBA00023077"/>
    </source>
</evidence>
<evidence type="ECO:0000256" key="10">
    <source>
        <dbReference type="PROSITE-ProRule" id="PRU01360"/>
    </source>
</evidence>
<dbReference type="EMBL" id="CP035108">
    <property type="protein sequence ID" value="QAR33117.1"/>
    <property type="molecule type" value="Genomic_DNA"/>
</dbReference>
<feature type="signal peptide" evidence="13">
    <location>
        <begin position="1"/>
        <end position="21"/>
    </location>
</feature>
<dbReference type="RefSeq" id="WP_128466403.1">
    <property type="nucleotide sequence ID" value="NZ_CP035108.1"/>
</dbReference>
<dbReference type="InterPro" id="IPR012910">
    <property type="entry name" value="Plug_dom"/>
</dbReference>
<keyword evidence="17" id="KW-1185">Reference proteome</keyword>
<evidence type="ECO:0000259" key="15">
    <source>
        <dbReference type="Pfam" id="PF07715"/>
    </source>
</evidence>
<dbReference type="PANTHER" id="PTHR30069">
    <property type="entry name" value="TONB-DEPENDENT OUTER MEMBRANE RECEPTOR"/>
    <property type="match status" value="1"/>
</dbReference>
<keyword evidence="4 10" id="KW-0812">Transmembrane</keyword>
<comment type="subcellular location">
    <subcellularLocation>
        <location evidence="1 10">Cell outer membrane</location>
        <topology evidence="1 10">Multi-pass membrane protein</topology>
    </subcellularLocation>
</comment>
<evidence type="ECO:0000256" key="13">
    <source>
        <dbReference type="SAM" id="SignalP"/>
    </source>
</evidence>
<dbReference type="Gene3D" id="2.170.130.10">
    <property type="entry name" value="TonB-dependent receptor, plug domain"/>
    <property type="match status" value="1"/>
</dbReference>
<keyword evidence="7 10" id="KW-0472">Membrane</keyword>
<dbReference type="OrthoDB" id="9763670at2"/>
<keyword evidence="6 11" id="KW-0798">TonB box</keyword>
<feature type="compositionally biased region" description="Basic and acidic residues" evidence="12">
    <location>
        <begin position="577"/>
        <end position="589"/>
    </location>
</feature>
<dbReference type="InterPro" id="IPR037066">
    <property type="entry name" value="Plug_dom_sf"/>
</dbReference>